<organism evidence="2 3">
    <name type="scientific">Desulfurobacterium thermolithotrophum (strain DSM 11699 / BSA)</name>
    <dbReference type="NCBI Taxonomy" id="868864"/>
    <lineage>
        <taxon>Bacteria</taxon>
        <taxon>Pseudomonadati</taxon>
        <taxon>Aquificota</taxon>
        <taxon>Aquificia</taxon>
        <taxon>Desulfurobacteriales</taxon>
        <taxon>Desulfurobacteriaceae</taxon>
        <taxon>Desulfurobacterium</taxon>
    </lineage>
</organism>
<evidence type="ECO:0000313" key="2">
    <source>
        <dbReference type="EMBL" id="ADY73013.1"/>
    </source>
</evidence>
<keyword evidence="1" id="KW-0472">Membrane</keyword>
<gene>
    <name evidence="2" type="ordered locus">Dester_0357</name>
</gene>
<dbReference type="EMBL" id="CP002543">
    <property type="protein sequence ID" value="ADY73013.1"/>
    <property type="molecule type" value="Genomic_DNA"/>
</dbReference>
<dbReference type="eggNOG" id="ENOG502ZDXF">
    <property type="taxonomic scope" value="Bacteria"/>
</dbReference>
<keyword evidence="1" id="KW-1133">Transmembrane helix</keyword>
<protein>
    <submittedName>
        <fullName evidence="2">Uncharacterized protein</fullName>
    </submittedName>
</protein>
<reference evidence="3" key="2">
    <citation type="submission" date="2011-02" db="EMBL/GenBank/DDBJ databases">
        <title>The complete genome of Desulfurobacterium thermolithotrophum DSM 11699.</title>
        <authorList>
            <consortium name="US DOE Joint Genome Institute (JGI-PGF)"/>
            <person name="Lucas S."/>
            <person name="Copeland A."/>
            <person name="Lapidus A."/>
            <person name="Bruce D."/>
            <person name="Goodwin L."/>
            <person name="Pitluck S."/>
            <person name="Kyrpides N."/>
            <person name="Mavromatis K."/>
            <person name="Pagani I."/>
            <person name="Ivanova N."/>
            <person name="Mikhailova N."/>
            <person name="Daligault H."/>
            <person name="Detter J.C."/>
            <person name="Tapia R."/>
            <person name="Han C."/>
            <person name="Land M."/>
            <person name="Hauser L."/>
            <person name="Markowitz V."/>
            <person name="Cheng J.-F."/>
            <person name="Hugenholtz P."/>
            <person name="Woyke T."/>
            <person name="Wu D."/>
            <person name="Spring S."/>
            <person name="Brambilla E."/>
            <person name="Klenk H.-P."/>
            <person name="Eisen J.A."/>
        </authorList>
    </citation>
    <scope>NUCLEOTIDE SEQUENCE [LARGE SCALE GENOMIC DNA]</scope>
    <source>
        <strain evidence="3">DSM 11699 / BSA</strain>
    </source>
</reference>
<feature type="transmembrane region" description="Helical" evidence="1">
    <location>
        <begin position="20"/>
        <end position="38"/>
    </location>
</feature>
<dbReference type="STRING" id="868864.Dester_0357"/>
<dbReference type="HOGENOM" id="CLU_3232735_0_0_0"/>
<dbReference type="RefSeq" id="WP_013637971.1">
    <property type="nucleotide sequence ID" value="NC_015185.1"/>
</dbReference>
<dbReference type="Proteomes" id="UP000007102">
    <property type="component" value="Chromosome"/>
</dbReference>
<dbReference type="KEGG" id="dte:Dester_0357"/>
<sequence length="43" mass="5144">MGRALKNIFFFRKWISAVELVLYIFMLLTLFLTAYKHLFGGHH</sequence>
<evidence type="ECO:0000256" key="1">
    <source>
        <dbReference type="SAM" id="Phobius"/>
    </source>
</evidence>
<name>F0S270_DESTD</name>
<keyword evidence="1" id="KW-0812">Transmembrane</keyword>
<dbReference type="InParanoid" id="F0S270"/>
<accession>F0S270</accession>
<keyword evidence="3" id="KW-1185">Reference proteome</keyword>
<reference evidence="2 3" key="1">
    <citation type="journal article" date="2011" name="Stand. Genomic Sci.">
        <title>Complete genome sequence of the thermophilic sulfur-reducer Desulfurobacterium thermolithotrophum type strain (BSA(T)) from a deep-sea hydrothermal vent.</title>
        <authorList>
            <person name="Goker M."/>
            <person name="Daligault H."/>
            <person name="Mwirichia R."/>
            <person name="Lapidus A."/>
            <person name="Lucas S."/>
            <person name="Deshpande S."/>
            <person name="Pagani I."/>
            <person name="Tapia R."/>
            <person name="Cheng J.F."/>
            <person name="Goodwin L."/>
            <person name="Pitluck S."/>
            <person name="Liolios K."/>
            <person name="Ivanova N."/>
            <person name="Mavromatis K."/>
            <person name="Mikhailova N."/>
            <person name="Pati A."/>
            <person name="Chen A."/>
            <person name="Palaniappan K."/>
            <person name="Han C."/>
            <person name="Land M."/>
            <person name="Hauser L."/>
            <person name="Pan C."/>
            <person name="Brambilla E.M."/>
            <person name="Rohde M."/>
            <person name="Spring S."/>
            <person name="Sikorski J."/>
            <person name="Wirth R."/>
            <person name="Detter J.C."/>
            <person name="Woyke T."/>
            <person name="Bristow J."/>
            <person name="Eisen J.A."/>
            <person name="Markowitz V."/>
            <person name="Hugenholtz P."/>
            <person name="Kyrpides N.C."/>
            <person name="Klenk H.P."/>
        </authorList>
    </citation>
    <scope>NUCLEOTIDE SEQUENCE [LARGE SCALE GENOMIC DNA]</scope>
    <source>
        <strain evidence="3">DSM 11699 / BSA</strain>
    </source>
</reference>
<dbReference type="AlphaFoldDB" id="F0S270"/>
<proteinExistence type="predicted"/>
<evidence type="ECO:0000313" key="3">
    <source>
        <dbReference type="Proteomes" id="UP000007102"/>
    </source>
</evidence>